<comment type="catalytic activity">
    <reaction evidence="15">
        <text>an organic molecule + reduced [NADPH--hemoprotein reductase] + O2 = an alcohol + oxidized [NADPH--hemoprotein reductase] + H2O + H(+)</text>
        <dbReference type="Rhea" id="RHEA:17149"/>
        <dbReference type="Rhea" id="RHEA-COMP:11964"/>
        <dbReference type="Rhea" id="RHEA-COMP:11965"/>
        <dbReference type="ChEBI" id="CHEBI:15377"/>
        <dbReference type="ChEBI" id="CHEBI:15378"/>
        <dbReference type="ChEBI" id="CHEBI:15379"/>
        <dbReference type="ChEBI" id="CHEBI:30879"/>
        <dbReference type="ChEBI" id="CHEBI:57618"/>
        <dbReference type="ChEBI" id="CHEBI:58210"/>
        <dbReference type="ChEBI" id="CHEBI:142491"/>
        <dbReference type="EC" id="1.14.14.1"/>
    </reaction>
</comment>
<keyword evidence="3 15" id="KW-0813">Transport</keyword>
<dbReference type="FunFam" id="1.10.630.10:FF:000040">
    <property type="entry name" value="Bifunctional cytochrome P450/NADPH--P450 reductase"/>
    <property type="match status" value="1"/>
</dbReference>
<dbReference type="EC" id="1.14.14.1" evidence="15"/>
<dbReference type="Proteomes" id="UP000800097">
    <property type="component" value="Unassembled WGS sequence"/>
</dbReference>
<dbReference type="GO" id="GO:0070330">
    <property type="term" value="F:aromatase activity"/>
    <property type="evidence" value="ECO:0007669"/>
    <property type="project" value="UniProtKB-UniRule"/>
</dbReference>
<evidence type="ECO:0000256" key="1">
    <source>
        <dbReference type="ARBA" id="ARBA00001971"/>
    </source>
</evidence>
<evidence type="ECO:0000256" key="7">
    <source>
        <dbReference type="ARBA" id="ARBA00022723"/>
    </source>
</evidence>
<dbReference type="Gene3D" id="3.40.50.80">
    <property type="entry name" value="Nucleotide-binding domain of ferredoxin-NADP reductase (FNR) module"/>
    <property type="match status" value="1"/>
</dbReference>
<keyword evidence="5 15" id="KW-0285">Flavoprotein</keyword>
<evidence type="ECO:0000259" key="18">
    <source>
        <dbReference type="PROSITE" id="PS51384"/>
    </source>
</evidence>
<dbReference type="EC" id="1.6.2.4" evidence="15"/>
<proteinExistence type="inferred from homology"/>
<dbReference type="GeneID" id="54550569"/>
<organism evidence="19 20">
    <name type="scientific">Westerdykella ornata</name>
    <dbReference type="NCBI Taxonomy" id="318751"/>
    <lineage>
        <taxon>Eukaryota</taxon>
        <taxon>Fungi</taxon>
        <taxon>Dikarya</taxon>
        <taxon>Ascomycota</taxon>
        <taxon>Pezizomycotina</taxon>
        <taxon>Dothideomycetes</taxon>
        <taxon>Pleosporomycetidae</taxon>
        <taxon>Pleosporales</taxon>
        <taxon>Sporormiaceae</taxon>
        <taxon>Westerdykella</taxon>
    </lineage>
</organism>
<dbReference type="Gene3D" id="2.40.30.10">
    <property type="entry name" value="Translation factors"/>
    <property type="match status" value="1"/>
</dbReference>
<keyword evidence="7 15" id="KW-0479">Metal-binding</keyword>
<keyword evidence="11 15" id="KW-0560">Oxidoreductase</keyword>
<feature type="domain" description="FAD-binding FR-type" evidence="18">
    <location>
        <begin position="704"/>
        <end position="940"/>
    </location>
</feature>
<dbReference type="GO" id="GO:0010181">
    <property type="term" value="F:FMN binding"/>
    <property type="evidence" value="ECO:0007669"/>
    <property type="project" value="UniProtKB-UniRule"/>
</dbReference>
<sequence>MACPHEPTKANVDFNVDDSVEEPIDHSKLVEIPSPRHQAYFGLLGHAPDLDPTLPVRTYWQLMDEYDPIYKLDLGMTHPRVFVGTRELVDEMADDSRFTKFTHRLHKEMSSVVGDGLFSAESTSKNWWKAHRLLVPAFGPIGLRKMFDDMQDLSAQMVLKWDRFGPEHVIEAIEDTSRLAFDTVGLCVFGYRFNEFYSEAPHPFQVQLKEAAIESGRRANRPEMLNHFYYREEQQRQENIRKMKELCKKIIRDRLENPKPDANDLLNILLHGVDRETGEKLSIENVEYQIPTFFGAGYETTSATLAFVYYFLCNNPKVLRKAQEEVDQVVGDKVVTYEMLPKLAYLDACIKETLRLQHPSSLLTRFAIKDTVIGGKYFIHKGQMVSGVWRHFHRDREVWGEDADEFRPERMLQVNFEKLPPNAWKPYGDGLRACIGRGFAEQEMLINLAMILQKFDMEKVDPDYELQLRGQMALKPIDFKIRVRRRPGRSLILGIPGGGTIAKMQKAQKQQANGKGGSPTKKPITVLYGGNMGTSESLAHELVKIAPEYGLDVVDLRTLDAATENLPVDKPIIIITPSYDGRPPDNGKRFFSWIEQRVSKGQTFPPKTEYAVFGLGNSDWGTTFHRIPKRIDEAFALLGADRIISPGFANVKQDMVGPWETWSEQLCMALSGISPHDHATDRVGVEVQIVRNSLSTLPQATGGEQLAIGVVVANRELADASVGSAKRHIDIRLPPGCEYRSGDHLAVLGRNPEEVVSRVMKRFSLGAQDVMSIQTTKKDFLPAVPMAVEHFLLNCVELSAPITQRQLGTLSSMADKGSKEQSILDRLRQNTSYQTLLDKRFSIIDVLDEVPGLDLPFGVYVDMLLPMTPRLYSLASSPLDPASRTKAGLSASITFDVLEGPSMSGHGTFHGVASTYLASRKPGDQVTCLTRPTLATFKLPATTETPIVMFAAGSGIAPMRAFIQERAALKRANASKLGPALLFYGCRHPEKDYLYRSELTAWEKEGLVTIILCFSRPGEGLKGRYVSDAIWEHRDRVWELFDSGAKIFVCGSAARLGRSCADTWRRVYMEKTGSGEAESHEWFDQIKNTRYVSDTY</sequence>
<dbReference type="Gene3D" id="1.10.630.10">
    <property type="entry name" value="Cytochrome P450"/>
    <property type="match status" value="1"/>
</dbReference>
<dbReference type="InterPro" id="IPR001094">
    <property type="entry name" value="Flavdoxin-like"/>
</dbReference>
<dbReference type="SUPFAM" id="SSF52343">
    <property type="entry name" value="Ferredoxin reductase-like, C-terminal NADP-linked domain"/>
    <property type="match status" value="1"/>
</dbReference>
<evidence type="ECO:0000256" key="14">
    <source>
        <dbReference type="ARBA" id="ARBA00049342"/>
    </source>
</evidence>
<dbReference type="AlphaFoldDB" id="A0A6A6JYJ1"/>
<dbReference type="InterPro" id="IPR029039">
    <property type="entry name" value="Flavoprotein-like_sf"/>
</dbReference>
<dbReference type="GO" id="GO:0050660">
    <property type="term" value="F:flavin adenine dinucleotide binding"/>
    <property type="evidence" value="ECO:0007669"/>
    <property type="project" value="TreeGrafter"/>
</dbReference>
<keyword evidence="12 15" id="KW-0408">Iron</keyword>
<accession>A0A6A6JYJ1</accession>
<evidence type="ECO:0000256" key="6">
    <source>
        <dbReference type="ARBA" id="ARBA00022643"/>
    </source>
</evidence>
<evidence type="ECO:0000256" key="11">
    <source>
        <dbReference type="ARBA" id="ARBA00023002"/>
    </source>
</evidence>
<evidence type="ECO:0000256" key="5">
    <source>
        <dbReference type="ARBA" id="ARBA00022630"/>
    </source>
</evidence>
<keyword evidence="20" id="KW-1185">Reference proteome</keyword>
<comment type="cofactor">
    <cofactor evidence="1 15 16">
        <name>heme</name>
        <dbReference type="ChEBI" id="CHEBI:30413"/>
    </cofactor>
</comment>
<evidence type="ECO:0000313" key="19">
    <source>
        <dbReference type="EMBL" id="KAF2281163.1"/>
    </source>
</evidence>
<dbReference type="InterPro" id="IPR017927">
    <property type="entry name" value="FAD-bd_FR_type"/>
</dbReference>
<dbReference type="PANTHER" id="PTHR19384">
    <property type="entry name" value="NITRIC OXIDE SYNTHASE-RELATED"/>
    <property type="match status" value="1"/>
</dbReference>
<dbReference type="InterPro" id="IPR017938">
    <property type="entry name" value="Riboflavin_synthase-like_b-brl"/>
</dbReference>
<evidence type="ECO:0000256" key="16">
    <source>
        <dbReference type="PIRSR" id="PIRSR000209-1"/>
    </source>
</evidence>
<feature type="binding site" description="axial binding residue" evidence="16">
    <location>
        <position position="434"/>
    </location>
    <ligand>
        <name>heme</name>
        <dbReference type="ChEBI" id="CHEBI:30413"/>
    </ligand>
    <ligandPart>
        <name>Fe</name>
        <dbReference type="ChEBI" id="CHEBI:18248"/>
    </ligandPart>
</feature>
<evidence type="ECO:0000256" key="4">
    <source>
        <dbReference type="ARBA" id="ARBA00022617"/>
    </source>
</evidence>
<evidence type="ECO:0000256" key="3">
    <source>
        <dbReference type="ARBA" id="ARBA00022448"/>
    </source>
</evidence>
<dbReference type="PROSITE" id="PS50902">
    <property type="entry name" value="FLAVODOXIN_LIKE"/>
    <property type="match status" value="1"/>
</dbReference>
<evidence type="ECO:0000256" key="10">
    <source>
        <dbReference type="ARBA" id="ARBA00022982"/>
    </source>
</evidence>
<dbReference type="OrthoDB" id="1470350at2759"/>
<evidence type="ECO:0000256" key="13">
    <source>
        <dbReference type="ARBA" id="ARBA00023033"/>
    </source>
</evidence>
<keyword evidence="8 15" id="KW-0274">FAD</keyword>
<protein>
    <recommendedName>
        <fullName evidence="15">Bifunctional cytochrome P450/NADPH--P450 reductase</fullName>
    </recommendedName>
    <domain>
        <recommendedName>
            <fullName evidence="15">Cytochrome P450</fullName>
            <ecNumber evidence="15">1.14.14.1</ecNumber>
        </recommendedName>
    </domain>
    <domain>
        <recommendedName>
            <fullName evidence="15">NADPH--cytochrome P450 reductase</fullName>
            <ecNumber evidence="15">1.6.2.4</ecNumber>
        </recommendedName>
    </domain>
</protein>
<evidence type="ECO:0000256" key="12">
    <source>
        <dbReference type="ARBA" id="ARBA00023004"/>
    </source>
</evidence>
<dbReference type="GO" id="GO:0005506">
    <property type="term" value="F:iron ion binding"/>
    <property type="evidence" value="ECO:0007669"/>
    <property type="project" value="UniProtKB-UniRule"/>
</dbReference>
<dbReference type="PRINTS" id="PR00369">
    <property type="entry name" value="FLAVODOXIN"/>
</dbReference>
<dbReference type="Pfam" id="PF00258">
    <property type="entry name" value="Flavodoxin_1"/>
    <property type="match status" value="1"/>
</dbReference>
<dbReference type="SUPFAM" id="SSF63380">
    <property type="entry name" value="Riboflavin synthase domain-like"/>
    <property type="match status" value="1"/>
</dbReference>
<evidence type="ECO:0000313" key="20">
    <source>
        <dbReference type="Proteomes" id="UP000800097"/>
    </source>
</evidence>
<dbReference type="PIRSF" id="PIRSF000209">
    <property type="entry name" value="Bifunctional_P450_P450R"/>
    <property type="match status" value="1"/>
</dbReference>
<dbReference type="PROSITE" id="PS51384">
    <property type="entry name" value="FAD_FR"/>
    <property type="match status" value="1"/>
</dbReference>
<dbReference type="InterPro" id="IPR023173">
    <property type="entry name" value="NADPH_Cyt_P450_Rdtase_alpha"/>
</dbReference>
<evidence type="ECO:0000259" key="17">
    <source>
        <dbReference type="PROSITE" id="PS50902"/>
    </source>
</evidence>
<dbReference type="InterPro" id="IPR008254">
    <property type="entry name" value="Flavodoxin/NO_synth"/>
</dbReference>
<dbReference type="PANTHER" id="PTHR19384:SF127">
    <property type="entry name" value="BIFUNCTIONAL CYTOCHROME P450_NADPH--P450 REDUCTASE"/>
    <property type="match status" value="1"/>
</dbReference>
<dbReference type="InterPro" id="IPR001433">
    <property type="entry name" value="OxRdtase_FAD/NAD-bd"/>
</dbReference>
<keyword evidence="4 15" id="KW-0349">Heme</keyword>
<comment type="cofactor">
    <cofactor evidence="15">
        <name>FAD</name>
        <dbReference type="ChEBI" id="CHEBI:57692"/>
    </cofactor>
    <cofactor evidence="15">
        <name>FMN</name>
        <dbReference type="ChEBI" id="CHEBI:58210"/>
    </cofactor>
</comment>
<dbReference type="EMBL" id="ML986484">
    <property type="protein sequence ID" value="KAF2281163.1"/>
    <property type="molecule type" value="Genomic_DNA"/>
</dbReference>
<dbReference type="InterPro" id="IPR039261">
    <property type="entry name" value="FNR_nucleotide-bd"/>
</dbReference>
<evidence type="ECO:0000256" key="15">
    <source>
        <dbReference type="PIRNR" id="PIRNR000209"/>
    </source>
</evidence>
<dbReference type="GO" id="GO:0005829">
    <property type="term" value="C:cytosol"/>
    <property type="evidence" value="ECO:0007669"/>
    <property type="project" value="TreeGrafter"/>
</dbReference>
<dbReference type="Gene3D" id="3.40.50.360">
    <property type="match status" value="1"/>
</dbReference>
<dbReference type="InterPro" id="IPR001709">
    <property type="entry name" value="Flavoprot_Pyr_Nucl_cyt_Rdtase"/>
</dbReference>
<evidence type="ECO:0000256" key="9">
    <source>
        <dbReference type="ARBA" id="ARBA00022857"/>
    </source>
</evidence>
<dbReference type="SUPFAM" id="SSF52218">
    <property type="entry name" value="Flavoproteins"/>
    <property type="match status" value="1"/>
</dbReference>
<dbReference type="GO" id="GO:0003958">
    <property type="term" value="F:NADPH-hemoprotein reductase activity"/>
    <property type="evidence" value="ECO:0007669"/>
    <property type="project" value="UniProtKB-UniRule"/>
</dbReference>
<dbReference type="CDD" id="cd06206">
    <property type="entry name" value="bifunctional_CYPOR"/>
    <property type="match status" value="1"/>
</dbReference>
<name>A0A6A6JYJ1_WESOR</name>
<dbReference type="SUPFAM" id="SSF48264">
    <property type="entry name" value="Cytochrome P450"/>
    <property type="match status" value="1"/>
</dbReference>
<feature type="domain" description="Flavodoxin-like" evidence="17">
    <location>
        <begin position="524"/>
        <end position="667"/>
    </location>
</feature>
<dbReference type="InterPro" id="IPR023206">
    <property type="entry name" value="Bifunctional_P450_P450_red"/>
</dbReference>
<comment type="similarity">
    <text evidence="2 15">In the N-terminal section; belongs to the cytochrome P450 family.</text>
</comment>
<gene>
    <name evidence="19" type="ORF">EI97DRAFT_429225</name>
</gene>
<evidence type="ECO:0000256" key="2">
    <source>
        <dbReference type="ARBA" id="ARBA00010018"/>
    </source>
</evidence>
<reference evidence="19" key="1">
    <citation type="journal article" date="2020" name="Stud. Mycol.">
        <title>101 Dothideomycetes genomes: a test case for predicting lifestyles and emergence of pathogens.</title>
        <authorList>
            <person name="Haridas S."/>
            <person name="Albert R."/>
            <person name="Binder M."/>
            <person name="Bloem J."/>
            <person name="Labutti K."/>
            <person name="Salamov A."/>
            <person name="Andreopoulos B."/>
            <person name="Baker S."/>
            <person name="Barry K."/>
            <person name="Bills G."/>
            <person name="Bluhm B."/>
            <person name="Cannon C."/>
            <person name="Castanera R."/>
            <person name="Culley D."/>
            <person name="Daum C."/>
            <person name="Ezra D."/>
            <person name="Gonzalez J."/>
            <person name="Henrissat B."/>
            <person name="Kuo A."/>
            <person name="Liang C."/>
            <person name="Lipzen A."/>
            <person name="Lutzoni F."/>
            <person name="Magnuson J."/>
            <person name="Mondo S."/>
            <person name="Nolan M."/>
            <person name="Ohm R."/>
            <person name="Pangilinan J."/>
            <person name="Park H.-J."/>
            <person name="Ramirez L."/>
            <person name="Alfaro M."/>
            <person name="Sun H."/>
            <person name="Tritt A."/>
            <person name="Yoshinaga Y."/>
            <person name="Zwiers L.-H."/>
            <person name="Turgeon B."/>
            <person name="Goodwin S."/>
            <person name="Spatafora J."/>
            <person name="Crous P."/>
            <person name="Grigoriev I."/>
        </authorList>
    </citation>
    <scope>NUCLEOTIDE SEQUENCE</scope>
    <source>
        <strain evidence="19">CBS 379.55</strain>
    </source>
</reference>
<dbReference type="GO" id="GO:0020037">
    <property type="term" value="F:heme binding"/>
    <property type="evidence" value="ECO:0007669"/>
    <property type="project" value="UniProtKB-UniRule"/>
</dbReference>
<dbReference type="Gene3D" id="1.20.990.10">
    <property type="entry name" value="NADPH-cytochrome p450 Reductase, Chain A, domain 3"/>
    <property type="match status" value="1"/>
</dbReference>
<evidence type="ECO:0000256" key="8">
    <source>
        <dbReference type="ARBA" id="ARBA00022827"/>
    </source>
</evidence>
<dbReference type="InterPro" id="IPR036396">
    <property type="entry name" value="Cyt_P450_sf"/>
</dbReference>
<dbReference type="InterPro" id="IPR003097">
    <property type="entry name" value="CysJ-like_FAD-binding"/>
</dbReference>
<comment type="catalytic activity">
    <reaction evidence="14 15">
        <text>2 oxidized [cytochrome P450] + NADPH = 2 reduced [cytochrome P450] + NADP(+) + H(+)</text>
        <dbReference type="Rhea" id="RHEA:24040"/>
        <dbReference type="Rhea" id="RHEA-COMP:14627"/>
        <dbReference type="Rhea" id="RHEA-COMP:14628"/>
        <dbReference type="ChEBI" id="CHEBI:15378"/>
        <dbReference type="ChEBI" id="CHEBI:55376"/>
        <dbReference type="ChEBI" id="CHEBI:57783"/>
        <dbReference type="ChEBI" id="CHEBI:58349"/>
        <dbReference type="ChEBI" id="CHEBI:60344"/>
        <dbReference type="EC" id="1.6.2.4"/>
    </reaction>
</comment>
<dbReference type="RefSeq" id="XP_033658700.1">
    <property type="nucleotide sequence ID" value="XM_033797394.1"/>
</dbReference>
<keyword evidence="9 15" id="KW-0521">NADP</keyword>
<dbReference type="PRINTS" id="PR00371">
    <property type="entry name" value="FPNCR"/>
</dbReference>
<keyword evidence="6 15" id="KW-0288">FMN</keyword>
<keyword evidence="10 15" id="KW-0249">Electron transport</keyword>
<dbReference type="CDD" id="cd11068">
    <property type="entry name" value="CYP120A1"/>
    <property type="match status" value="1"/>
</dbReference>
<keyword evidence="13 15" id="KW-0503">Monooxygenase</keyword>
<dbReference type="Pfam" id="PF00175">
    <property type="entry name" value="NAD_binding_1"/>
    <property type="match status" value="1"/>
</dbReference>
<dbReference type="Pfam" id="PF00067">
    <property type="entry name" value="p450"/>
    <property type="match status" value="1"/>
</dbReference>
<dbReference type="Pfam" id="PF00667">
    <property type="entry name" value="FAD_binding_1"/>
    <property type="match status" value="1"/>
</dbReference>
<dbReference type="InterPro" id="IPR001128">
    <property type="entry name" value="Cyt_P450"/>
</dbReference>